<sequence>MSDLDHSPEFSEPASVPDISDPTKHNLVSWPLLRTQATQTHRSMHRMTMRIILKAQTSTTEDGLMVE</sequence>
<dbReference type="Proteomes" id="UP001497516">
    <property type="component" value="Chromosome 2"/>
</dbReference>
<dbReference type="EMBL" id="OZ034815">
    <property type="protein sequence ID" value="CAL1372451.1"/>
    <property type="molecule type" value="Genomic_DNA"/>
</dbReference>
<evidence type="ECO:0000256" key="1">
    <source>
        <dbReference type="SAM" id="MobiDB-lite"/>
    </source>
</evidence>
<keyword evidence="3" id="KW-1185">Reference proteome</keyword>
<protein>
    <submittedName>
        <fullName evidence="2">Uncharacterized protein</fullName>
    </submittedName>
</protein>
<gene>
    <name evidence="2" type="ORF">LTRI10_LOCUS14458</name>
</gene>
<dbReference type="AlphaFoldDB" id="A0AAV2DH71"/>
<accession>A0AAV2DH71</accession>
<reference evidence="2 3" key="1">
    <citation type="submission" date="2024-04" db="EMBL/GenBank/DDBJ databases">
        <authorList>
            <person name="Fracassetti M."/>
        </authorList>
    </citation>
    <scope>NUCLEOTIDE SEQUENCE [LARGE SCALE GENOMIC DNA]</scope>
</reference>
<organism evidence="2 3">
    <name type="scientific">Linum trigynum</name>
    <dbReference type="NCBI Taxonomy" id="586398"/>
    <lineage>
        <taxon>Eukaryota</taxon>
        <taxon>Viridiplantae</taxon>
        <taxon>Streptophyta</taxon>
        <taxon>Embryophyta</taxon>
        <taxon>Tracheophyta</taxon>
        <taxon>Spermatophyta</taxon>
        <taxon>Magnoliopsida</taxon>
        <taxon>eudicotyledons</taxon>
        <taxon>Gunneridae</taxon>
        <taxon>Pentapetalae</taxon>
        <taxon>rosids</taxon>
        <taxon>fabids</taxon>
        <taxon>Malpighiales</taxon>
        <taxon>Linaceae</taxon>
        <taxon>Linum</taxon>
    </lineage>
</organism>
<evidence type="ECO:0000313" key="2">
    <source>
        <dbReference type="EMBL" id="CAL1372451.1"/>
    </source>
</evidence>
<proteinExistence type="predicted"/>
<feature type="region of interest" description="Disordered" evidence="1">
    <location>
        <begin position="1"/>
        <end position="25"/>
    </location>
</feature>
<name>A0AAV2DH71_9ROSI</name>
<evidence type="ECO:0000313" key="3">
    <source>
        <dbReference type="Proteomes" id="UP001497516"/>
    </source>
</evidence>